<evidence type="ECO:0000256" key="1">
    <source>
        <dbReference type="ARBA" id="ARBA00004453"/>
    </source>
</evidence>
<dbReference type="GO" id="GO:0003690">
    <property type="term" value="F:double-stranded DNA binding"/>
    <property type="evidence" value="ECO:0007669"/>
    <property type="project" value="TreeGrafter"/>
</dbReference>
<dbReference type="OrthoDB" id="5290530at2"/>
<organism evidence="6 7">
    <name type="scientific">Idiomarina ramblicola</name>
    <dbReference type="NCBI Taxonomy" id="263724"/>
    <lineage>
        <taxon>Bacteria</taxon>
        <taxon>Pseudomonadati</taxon>
        <taxon>Pseudomonadota</taxon>
        <taxon>Gammaproteobacteria</taxon>
        <taxon>Alteromonadales</taxon>
        <taxon>Idiomarinaceae</taxon>
        <taxon>Idiomarina</taxon>
    </lineage>
</organism>
<evidence type="ECO:0000313" key="6">
    <source>
        <dbReference type="EMBL" id="RUO68411.1"/>
    </source>
</evidence>
<dbReference type="NCBIfam" id="NF001464">
    <property type="entry name" value="PRK00321.1-5"/>
    <property type="match status" value="1"/>
</dbReference>
<dbReference type="RefSeq" id="WP_126782477.1">
    <property type="nucleotide sequence ID" value="NZ_PIQC01000006.1"/>
</dbReference>
<dbReference type="GO" id="GO:0000018">
    <property type="term" value="P:regulation of DNA recombination"/>
    <property type="evidence" value="ECO:0007669"/>
    <property type="project" value="TreeGrafter"/>
</dbReference>
<gene>
    <name evidence="6" type="ORF">CWI78_09335</name>
</gene>
<dbReference type="Proteomes" id="UP000288058">
    <property type="component" value="Unassembled WGS sequence"/>
</dbReference>
<evidence type="ECO:0000256" key="2">
    <source>
        <dbReference type="ARBA" id="ARBA00008657"/>
    </source>
</evidence>
<reference evidence="7" key="1">
    <citation type="journal article" date="2018" name="Front. Microbiol.">
        <title>Genome-Based Analysis Reveals the Taxonomy and Diversity of the Family Idiomarinaceae.</title>
        <authorList>
            <person name="Liu Y."/>
            <person name="Lai Q."/>
            <person name="Shao Z."/>
        </authorList>
    </citation>
    <scope>NUCLEOTIDE SEQUENCE [LARGE SCALE GENOMIC DNA]</scope>
    <source>
        <strain evidence="7">R22</strain>
    </source>
</reference>
<keyword evidence="5" id="KW-0233">DNA recombination</keyword>
<comment type="subcellular location">
    <subcellularLocation>
        <location evidence="1">Cytoplasm</location>
        <location evidence="1">Nucleoid</location>
    </subcellularLocation>
</comment>
<dbReference type="InterPro" id="IPR007476">
    <property type="entry name" value="RdgC"/>
</dbReference>
<dbReference type="NCBIfam" id="NF001462">
    <property type="entry name" value="PRK00321.1-3"/>
    <property type="match status" value="1"/>
</dbReference>
<evidence type="ECO:0000256" key="5">
    <source>
        <dbReference type="ARBA" id="ARBA00023172"/>
    </source>
</evidence>
<dbReference type="EMBL" id="PIQC01000006">
    <property type="protein sequence ID" value="RUO68411.1"/>
    <property type="molecule type" value="Genomic_DNA"/>
</dbReference>
<proteinExistence type="inferred from homology"/>
<evidence type="ECO:0000313" key="7">
    <source>
        <dbReference type="Proteomes" id="UP000288058"/>
    </source>
</evidence>
<sequence>MWFKNLRFYQFSETFSLPDNFSEQLAEHSFHPCSRSDQSSFGWTSPFGADNDVLTHSLGNCWLLCAKREEKVLPSTVVNAQLDEKVRQISDAEGRSVPRKEKQNLKEDLIHQLLPQAFSRFRQSWGYIDLDRQIIAIDESAANKAEDFLGLLRSSVGSLPVRPVSPGDAVETYLTHWLQTTELPQPFEFGDEAELRSPQADGGIIRCKQEDLTREDIQAHLAGGKQVTRLGLVWQENLEFIIESDMALKRVKPTDRLLDAKDDLVDPSPEEKIDADFALVSAEVGLLFDDLKRAFG</sequence>
<name>A0A432YYH3_9GAMM</name>
<dbReference type="PANTHER" id="PTHR38103">
    <property type="entry name" value="RECOMBINATION-ASSOCIATED PROTEIN RDGC"/>
    <property type="match status" value="1"/>
</dbReference>
<keyword evidence="4" id="KW-0963">Cytoplasm</keyword>
<protein>
    <recommendedName>
        <fullName evidence="3">Recombination-associated protein RdgC</fullName>
    </recommendedName>
</protein>
<evidence type="ECO:0000256" key="4">
    <source>
        <dbReference type="ARBA" id="ARBA00022490"/>
    </source>
</evidence>
<evidence type="ECO:0000256" key="3">
    <source>
        <dbReference type="ARBA" id="ARBA00022296"/>
    </source>
</evidence>
<dbReference type="GO" id="GO:0043590">
    <property type="term" value="C:bacterial nucleoid"/>
    <property type="evidence" value="ECO:0007669"/>
    <property type="project" value="TreeGrafter"/>
</dbReference>
<keyword evidence="7" id="KW-1185">Reference proteome</keyword>
<dbReference type="GO" id="GO:0006310">
    <property type="term" value="P:DNA recombination"/>
    <property type="evidence" value="ECO:0007669"/>
    <property type="project" value="UniProtKB-KW"/>
</dbReference>
<dbReference type="PANTHER" id="PTHR38103:SF1">
    <property type="entry name" value="RECOMBINATION-ASSOCIATED PROTEIN RDGC"/>
    <property type="match status" value="1"/>
</dbReference>
<comment type="similarity">
    <text evidence="2">Belongs to the RdgC family.</text>
</comment>
<comment type="caution">
    <text evidence="6">The sequence shown here is derived from an EMBL/GenBank/DDBJ whole genome shotgun (WGS) entry which is preliminary data.</text>
</comment>
<dbReference type="AlphaFoldDB" id="A0A432YYH3"/>
<accession>A0A432YYH3</accession>
<dbReference type="Pfam" id="PF04381">
    <property type="entry name" value="RdgC"/>
    <property type="match status" value="1"/>
</dbReference>